<comment type="caution">
    <text evidence="2">The sequence shown here is derived from an EMBL/GenBank/DDBJ whole genome shotgun (WGS) entry which is preliminary data.</text>
</comment>
<dbReference type="InterPro" id="IPR027417">
    <property type="entry name" value="P-loop_NTPase"/>
</dbReference>
<name>A0A5M9ZG07_9BIFI</name>
<organism evidence="2 3">
    <name type="scientific">Bifidobacterium myosotis</name>
    <dbReference type="NCBI Taxonomy" id="1630166"/>
    <lineage>
        <taxon>Bacteria</taxon>
        <taxon>Bacillati</taxon>
        <taxon>Actinomycetota</taxon>
        <taxon>Actinomycetes</taxon>
        <taxon>Bifidobacteriales</taxon>
        <taxon>Bifidobacteriaceae</taxon>
        <taxon>Bifidobacterium</taxon>
    </lineage>
</organism>
<feature type="compositionally biased region" description="Basic and acidic residues" evidence="1">
    <location>
        <begin position="73"/>
        <end position="84"/>
    </location>
</feature>
<gene>
    <name evidence="2" type="ORF">EMO91_12490</name>
</gene>
<evidence type="ECO:0000313" key="3">
    <source>
        <dbReference type="Proteomes" id="UP000410049"/>
    </source>
</evidence>
<dbReference type="RefSeq" id="WP_150380213.1">
    <property type="nucleotide sequence ID" value="NZ_RZUH01000017.1"/>
</dbReference>
<reference evidence="2 3" key="1">
    <citation type="journal article" date="2019" name="Syst. Appl. Microbiol.">
        <title>Characterization of Bifidobacterium species in feaces of the Egyptian fruit bat: Description of B. vespertilionis sp. nov. and B. rousetti sp. nov.</title>
        <authorList>
            <person name="Modesto M."/>
            <person name="Satti M."/>
            <person name="Watanabe K."/>
            <person name="Puglisi E."/>
            <person name="Morelli L."/>
            <person name="Huang C.-H."/>
            <person name="Liou J.-S."/>
            <person name="Miyashita M."/>
            <person name="Tamura T."/>
            <person name="Saito S."/>
            <person name="Mori K."/>
            <person name="Huang L."/>
            <person name="Sciavilla P."/>
            <person name="Sandri C."/>
            <person name="Spiezio C."/>
            <person name="Vitali F."/>
            <person name="Cavalieri D."/>
            <person name="Perpetuini G."/>
            <person name="Tofalo R."/>
            <person name="Bonetti A."/>
            <person name="Arita M."/>
            <person name="Mattarelli P."/>
        </authorList>
    </citation>
    <scope>NUCLEOTIDE SEQUENCE [LARGE SCALE GENOMIC DNA]</scope>
    <source>
        <strain evidence="2 3">RST17</strain>
    </source>
</reference>
<evidence type="ECO:0008006" key="4">
    <source>
        <dbReference type="Google" id="ProtNLM"/>
    </source>
</evidence>
<dbReference type="SUPFAM" id="SSF52540">
    <property type="entry name" value="P-loop containing nucleoside triphosphate hydrolases"/>
    <property type="match status" value="1"/>
</dbReference>
<evidence type="ECO:0000256" key="1">
    <source>
        <dbReference type="SAM" id="MobiDB-lite"/>
    </source>
</evidence>
<dbReference type="AlphaFoldDB" id="A0A5M9ZG07"/>
<proteinExistence type="predicted"/>
<dbReference type="Proteomes" id="UP000410049">
    <property type="component" value="Unassembled WGS sequence"/>
</dbReference>
<evidence type="ECO:0000313" key="2">
    <source>
        <dbReference type="EMBL" id="KAA8825376.1"/>
    </source>
</evidence>
<feature type="compositionally biased region" description="Low complexity" evidence="1">
    <location>
        <begin position="597"/>
        <end position="613"/>
    </location>
</feature>
<feature type="region of interest" description="Disordered" evidence="1">
    <location>
        <begin position="67"/>
        <end position="93"/>
    </location>
</feature>
<sequence>MIRFEYPFPETVGTPNGPAAFDPAGNGRHRELLDRKIAAWQKKHPAASAATLEFIDMDRHVAVLADRTSSSVDTRDNGSKEVRLSAEQSRPSRGNDVRAVYEGKYPGYYLTVFHPYDSYALLERLTDRQAAVRAQIAVELGLNEWDLRVDETDEGGWRVRLDDGITYQPSKMDARMDKACLTVGRLGWWFDADPDTGVIILHPGEPRTFPKTVPFPFDRIGDPKVRDRTPFGVQLARPGESAEPALVDWTQSLGLLVAGLSGGGKSVTINDIVTLAVGTGAELYVIDHSTKATDYYWCRPWVADRGWGADSLLQTAGLLKWLLDDIEDGGGRAKAWKEHGWQSWYDDLSDEDKKRHPYRLIVIDELSQLTVGAKDANSLPRNPLPPVMERMFEQQVKALILSTLIRILQIGRAYGYRVVVATQIASSTTGMPPALRGNLGNKLIMGAKVNDAQKNLIFNIARDVPDIPENVIAEGVSKGAGLSEFEGQPPYDFKSAFPILDGRAGVAALGAALADRIGLPDGIGRAGYMDSLDKSTPSDPGFEERVMARIRFPETEAYQRFPFLRAIKDKWDEALDSYGGGAAGRGADADDGDDGDPAPAAAAAPAPAGAPIAPSGPLMDAAELARIMRAG</sequence>
<dbReference type="EMBL" id="RZUH01000017">
    <property type="protein sequence ID" value="KAA8825376.1"/>
    <property type="molecule type" value="Genomic_DNA"/>
</dbReference>
<dbReference type="Gene3D" id="3.40.50.300">
    <property type="entry name" value="P-loop containing nucleotide triphosphate hydrolases"/>
    <property type="match status" value="1"/>
</dbReference>
<feature type="region of interest" description="Disordered" evidence="1">
    <location>
        <begin position="582"/>
        <end position="615"/>
    </location>
</feature>
<accession>A0A5M9ZG07</accession>
<protein>
    <recommendedName>
        <fullName evidence="4">Cell division protein FtsK</fullName>
    </recommendedName>
</protein>